<comment type="caution">
    <text evidence="2">The sequence shown here is derived from an EMBL/GenBank/DDBJ whole genome shotgun (WGS) entry which is preliminary data.</text>
</comment>
<accession>A0A0F9PWC0</accession>
<evidence type="ECO:0000256" key="1">
    <source>
        <dbReference type="SAM" id="Phobius"/>
    </source>
</evidence>
<feature type="transmembrane region" description="Helical" evidence="1">
    <location>
        <begin position="21"/>
        <end position="42"/>
    </location>
</feature>
<evidence type="ECO:0000313" key="2">
    <source>
        <dbReference type="EMBL" id="KKN34524.1"/>
    </source>
</evidence>
<dbReference type="AlphaFoldDB" id="A0A0F9PWC0"/>
<keyword evidence="1" id="KW-0812">Transmembrane</keyword>
<reference evidence="2" key="1">
    <citation type="journal article" date="2015" name="Nature">
        <title>Complex archaea that bridge the gap between prokaryotes and eukaryotes.</title>
        <authorList>
            <person name="Spang A."/>
            <person name="Saw J.H."/>
            <person name="Jorgensen S.L."/>
            <person name="Zaremba-Niedzwiedzka K."/>
            <person name="Martijn J."/>
            <person name="Lind A.E."/>
            <person name="van Eijk R."/>
            <person name="Schleper C."/>
            <person name="Guy L."/>
            <person name="Ettema T.J."/>
        </authorList>
    </citation>
    <scope>NUCLEOTIDE SEQUENCE</scope>
</reference>
<keyword evidence="1" id="KW-0472">Membrane</keyword>
<proteinExistence type="predicted"/>
<keyword evidence="1" id="KW-1133">Transmembrane helix</keyword>
<gene>
    <name evidence="2" type="ORF">LCGC14_0792740</name>
</gene>
<protein>
    <submittedName>
        <fullName evidence="2">Uncharacterized protein</fullName>
    </submittedName>
</protein>
<name>A0A0F9PWC0_9ZZZZ</name>
<sequence length="125" mass="14091">MSRRAYQDFLYRAGKPIGLTVSWILGVGAGLYLIILFGTWLFSGTEMHPQFAEQCTLHGATVEKIEGTYFCAKVTRSTEILPPDIDRWKAQCRAAGGIPKSRDYIDGCYTFDIIEELGSRERYGQ</sequence>
<dbReference type="EMBL" id="LAZR01002099">
    <property type="protein sequence ID" value="KKN34524.1"/>
    <property type="molecule type" value="Genomic_DNA"/>
</dbReference>
<organism evidence="2">
    <name type="scientific">marine sediment metagenome</name>
    <dbReference type="NCBI Taxonomy" id="412755"/>
    <lineage>
        <taxon>unclassified sequences</taxon>
        <taxon>metagenomes</taxon>
        <taxon>ecological metagenomes</taxon>
    </lineage>
</organism>